<accession>F4N5L9</accession>
<protein>
    <submittedName>
        <fullName evidence="1">Uncharacterized protein</fullName>
    </submittedName>
</protein>
<dbReference type="EMBL" id="FR718725">
    <property type="protein sequence ID" value="CBX73377.1"/>
    <property type="molecule type" value="Genomic_DNA"/>
</dbReference>
<name>F4N5L9_YEREN</name>
<reference evidence="1" key="1">
    <citation type="journal article" date="2011" name="BMC Genomics">
        <title>Shotgun sequencing of Yersinia enterocolitica strain W22703 (biotype 2, serotype O:9): genomic evidence for oscillation between invertebrates and mammals.</title>
        <authorList>
            <person name="Fuchs T.M."/>
            <person name="Brandt K."/>
            <person name="Starke M."/>
            <person name="Rattei T."/>
        </authorList>
    </citation>
    <scope>NUCLEOTIDE SEQUENCE</scope>
</reference>
<gene>
    <name evidence="1" type="ORF">YEW_LN49160</name>
</gene>
<dbReference type="AlphaFoldDB" id="F4N5L9"/>
<organism evidence="1">
    <name type="scientific">Yersinia enterocolitica W22703</name>
    <dbReference type="NCBI Taxonomy" id="913028"/>
    <lineage>
        <taxon>Bacteria</taxon>
        <taxon>Pseudomonadati</taxon>
        <taxon>Pseudomonadota</taxon>
        <taxon>Gammaproteobacteria</taxon>
        <taxon>Enterobacterales</taxon>
        <taxon>Yersiniaceae</taxon>
        <taxon>Yersinia</taxon>
    </lineage>
</organism>
<sequence length="39" mass="4404">MLISYCGYFGHITLKICYLMVVIPLHSKLHGYNSDKGST</sequence>
<proteinExistence type="predicted"/>
<evidence type="ECO:0000313" key="1">
    <source>
        <dbReference type="EMBL" id="CBX73377.1"/>
    </source>
</evidence>